<evidence type="ECO:0000256" key="1">
    <source>
        <dbReference type="ARBA" id="ARBA00023015"/>
    </source>
</evidence>
<feature type="domain" description="HTH araC/xylS-type" evidence="4">
    <location>
        <begin position="193"/>
        <end position="291"/>
    </location>
</feature>
<dbReference type="InterPro" id="IPR011051">
    <property type="entry name" value="RmlC_Cupin_sf"/>
</dbReference>
<dbReference type="InterPro" id="IPR014710">
    <property type="entry name" value="RmlC-like_jellyroll"/>
</dbReference>
<dbReference type="Gene3D" id="2.60.120.10">
    <property type="entry name" value="Jelly Rolls"/>
    <property type="match status" value="1"/>
</dbReference>
<gene>
    <name evidence="5" type="ORF">HQ865_06780</name>
</gene>
<accession>A0A7D4QJ30</accession>
<dbReference type="PANTHER" id="PTHR43280">
    <property type="entry name" value="ARAC-FAMILY TRANSCRIPTIONAL REGULATOR"/>
    <property type="match status" value="1"/>
</dbReference>
<dbReference type="PROSITE" id="PS00041">
    <property type="entry name" value="HTH_ARAC_FAMILY_1"/>
    <property type="match status" value="1"/>
</dbReference>
<evidence type="ECO:0000256" key="3">
    <source>
        <dbReference type="ARBA" id="ARBA00023163"/>
    </source>
</evidence>
<dbReference type="Proteomes" id="UP000505355">
    <property type="component" value="Chromosome"/>
</dbReference>
<evidence type="ECO:0000313" key="6">
    <source>
        <dbReference type="Proteomes" id="UP000505355"/>
    </source>
</evidence>
<dbReference type="InterPro" id="IPR018062">
    <property type="entry name" value="HTH_AraC-typ_CS"/>
</dbReference>
<evidence type="ECO:0000259" key="4">
    <source>
        <dbReference type="PROSITE" id="PS01124"/>
    </source>
</evidence>
<sequence>MKAHLNTFLNSDDRSFSIRWSDYYHALSELHYHRELEIVYIAEGAGTLLIGEQLEEVSSGMLIVIGPDVPHMFKFETHRYFNELMKQGKIDLPLKLLTLHVNPDILGERFLSLPENELIAGLLKDASKGMIFQGDAIAPILDLMEKLAGATIHQRLWLLMQLLNTLGENQDRQYITSAPDQSAYNESDENRLTKVYLYTLNNFTKTIALKDVAKLVYMVPNAFCRYFKQRTHKSYFTFLMEVRIRHACKLLKEHDYSIVVVCYESGFSNLSNFNRHFKLLVGKTPLQYRQFFR</sequence>
<dbReference type="GO" id="GO:0003700">
    <property type="term" value="F:DNA-binding transcription factor activity"/>
    <property type="evidence" value="ECO:0007669"/>
    <property type="project" value="InterPro"/>
</dbReference>
<dbReference type="InterPro" id="IPR013096">
    <property type="entry name" value="Cupin_2"/>
</dbReference>
<dbReference type="PANTHER" id="PTHR43280:SF27">
    <property type="entry name" value="TRANSCRIPTIONAL REGULATOR MTLR"/>
    <property type="match status" value="1"/>
</dbReference>
<dbReference type="GO" id="GO:0043565">
    <property type="term" value="F:sequence-specific DNA binding"/>
    <property type="evidence" value="ECO:0007669"/>
    <property type="project" value="InterPro"/>
</dbReference>
<dbReference type="SUPFAM" id="SSF51182">
    <property type="entry name" value="RmlC-like cupins"/>
    <property type="match status" value="1"/>
</dbReference>
<name>A0A7D4QJ30_9SPHI</name>
<dbReference type="SMART" id="SM00342">
    <property type="entry name" value="HTH_ARAC"/>
    <property type="match status" value="1"/>
</dbReference>
<dbReference type="Pfam" id="PF12833">
    <property type="entry name" value="HTH_18"/>
    <property type="match status" value="1"/>
</dbReference>
<evidence type="ECO:0000313" key="5">
    <source>
        <dbReference type="EMBL" id="QKJ29470.1"/>
    </source>
</evidence>
<keyword evidence="1" id="KW-0805">Transcription regulation</keyword>
<dbReference type="InterPro" id="IPR009057">
    <property type="entry name" value="Homeodomain-like_sf"/>
</dbReference>
<reference evidence="5 6" key="1">
    <citation type="submission" date="2020-05" db="EMBL/GenBank/DDBJ databases">
        <title>Mucilaginibacter mali sp. nov.</title>
        <authorList>
            <person name="Kim H.S."/>
            <person name="Lee K.C."/>
            <person name="Suh M.K."/>
            <person name="Kim J.-S."/>
            <person name="Han K.-I."/>
            <person name="Eom M.K."/>
            <person name="Shin Y.K."/>
            <person name="Lee J.-S."/>
        </authorList>
    </citation>
    <scope>NUCLEOTIDE SEQUENCE [LARGE SCALE GENOMIC DNA]</scope>
    <source>
        <strain evidence="5 6">G2-14</strain>
    </source>
</reference>
<dbReference type="RefSeq" id="WP_173414164.1">
    <property type="nucleotide sequence ID" value="NZ_CP054139.1"/>
</dbReference>
<dbReference type="AlphaFoldDB" id="A0A7D4QJ30"/>
<dbReference type="PROSITE" id="PS01124">
    <property type="entry name" value="HTH_ARAC_FAMILY_2"/>
    <property type="match status" value="1"/>
</dbReference>
<dbReference type="SUPFAM" id="SSF46689">
    <property type="entry name" value="Homeodomain-like"/>
    <property type="match status" value="1"/>
</dbReference>
<dbReference type="KEGG" id="mmab:HQ865_06780"/>
<keyword evidence="3" id="KW-0804">Transcription</keyword>
<proteinExistence type="predicted"/>
<organism evidence="5 6">
    <name type="scientific">Mucilaginibacter mali</name>
    <dbReference type="NCBI Taxonomy" id="2740462"/>
    <lineage>
        <taxon>Bacteria</taxon>
        <taxon>Pseudomonadati</taxon>
        <taxon>Bacteroidota</taxon>
        <taxon>Sphingobacteriia</taxon>
        <taxon>Sphingobacteriales</taxon>
        <taxon>Sphingobacteriaceae</taxon>
        <taxon>Mucilaginibacter</taxon>
    </lineage>
</organism>
<dbReference type="InterPro" id="IPR018060">
    <property type="entry name" value="HTH_AraC"/>
</dbReference>
<dbReference type="EMBL" id="CP054139">
    <property type="protein sequence ID" value="QKJ29470.1"/>
    <property type="molecule type" value="Genomic_DNA"/>
</dbReference>
<keyword evidence="6" id="KW-1185">Reference proteome</keyword>
<dbReference type="Gene3D" id="1.10.10.60">
    <property type="entry name" value="Homeodomain-like"/>
    <property type="match status" value="2"/>
</dbReference>
<protein>
    <submittedName>
        <fullName evidence="5">AraC family transcriptional regulator</fullName>
    </submittedName>
</protein>
<dbReference type="Pfam" id="PF07883">
    <property type="entry name" value="Cupin_2"/>
    <property type="match status" value="1"/>
</dbReference>
<keyword evidence="2" id="KW-0238">DNA-binding</keyword>
<evidence type="ECO:0000256" key="2">
    <source>
        <dbReference type="ARBA" id="ARBA00023125"/>
    </source>
</evidence>